<evidence type="ECO:0000256" key="2">
    <source>
        <dbReference type="ARBA" id="ARBA00022475"/>
    </source>
</evidence>
<feature type="transmembrane region" description="Helical" evidence="6">
    <location>
        <begin position="404"/>
        <end position="422"/>
    </location>
</feature>
<feature type="transmembrane region" description="Helical" evidence="6">
    <location>
        <begin position="28"/>
        <end position="50"/>
    </location>
</feature>
<feature type="transmembrane region" description="Helical" evidence="6">
    <location>
        <begin position="232"/>
        <end position="251"/>
    </location>
</feature>
<dbReference type="Proteomes" id="UP000294558">
    <property type="component" value="Unassembled WGS sequence"/>
</dbReference>
<feature type="transmembrane region" description="Helical" evidence="6">
    <location>
        <begin position="164"/>
        <end position="185"/>
    </location>
</feature>
<evidence type="ECO:0000256" key="4">
    <source>
        <dbReference type="ARBA" id="ARBA00022989"/>
    </source>
</evidence>
<feature type="transmembrane region" description="Helical" evidence="6">
    <location>
        <begin position="134"/>
        <end position="157"/>
    </location>
</feature>
<feature type="transmembrane region" description="Helical" evidence="6">
    <location>
        <begin position="274"/>
        <end position="296"/>
    </location>
</feature>
<accession>A0A4R7I586</accession>
<dbReference type="Pfam" id="PF13440">
    <property type="entry name" value="Polysacc_synt_3"/>
    <property type="match status" value="1"/>
</dbReference>
<evidence type="ECO:0000256" key="3">
    <source>
        <dbReference type="ARBA" id="ARBA00022692"/>
    </source>
</evidence>
<dbReference type="AlphaFoldDB" id="A0A4R7I586"/>
<keyword evidence="3 6" id="KW-0812">Transmembrane</keyword>
<sequence length="509" mass="52956">MISGTKLRLVAGDVAARRRTGDGFARRTGLVAIGQAAVKATQVVLSIALVRLLGPDDWNATAFLLSIYLAGTTIGTLNVQHGIVFFLPPLEAERRASLVLRTMAMLFGMGALIALGLTVAAPALSGGRLSDASAVVWVGVAIALELPSACVPMAMIATDRFGKAAAWDLIGTVLILTATIVPAASGAGTLGVVYGLVAVGAVRLVGGIWFVDRTLGTARRLPVGRQLLVHQLVYSIPLGVAVAVAMLNRLVDKWFIAAFRSGDFGVYAVAAQEVPLLAVLPYAGGAAIVTSLVAAFQDDDLALARTHWLHLTMTMSAVVVPMAVGLVLVAPEVIRLLFTDSMARGIVAFQLFTLVTVHRVAEYGMVLRAAGRSRDLMLVALCTLVTNVVLAGAGAWLWGMTGASVGTVIATGIGWMIAMNRIANTFAIPVRDAFAWRTWLSCVLISGVAAVVASLVVAPLPLGLGGALIAKLAVFGLGVGVGLRRWRRSPSSRPPAAVVIPEASRLVGT</sequence>
<protein>
    <submittedName>
        <fullName evidence="7">O-antigen/teichoic acid export membrane protein</fullName>
    </submittedName>
</protein>
<evidence type="ECO:0000256" key="1">
    <source>
        <dbReference type="ARBA" id="ARBA00004651"/>
    </source>
</evidence>
<reference evidence="7 8" key="1">
    <citation type="submission" date="2019-03" db="EMBL/GenBank/DDBJ databases">
        <title>Sequencing the genomes of 1000 actinobacteria strains.</title>
        <authorList>
            <person name="Klenk H.-P."/>
        </authorList>
    </citation>
    <scope>NUCLEOTIDE SEQUENCE [LARGE SCALE GENOMIC DNA]</scope>
    <source>
        <strain evidence="7 8">DSM 18936</strain>
    </source>
</reference>
<dbReference type="EMBL" id="SOAU01000001">
    <property type="protein sequence ID" value="TDT17833.1"/>
    <property type="molecule type" value="Genomic_DNA"/>
</dbReference>
<feature type="transmembrane region" description="Helical" evidence="6">
    <location>
        <begin position="191"/>
        <end position="211"/>
    </location>
</feature>
<evidence type="ECO:0000313" key="8">
    <source>
        <dbReference type="Proteomes" id="UP000294558"/>
    </source>
</evidence>
<dbReference type="RefSeq" id="WP_166657648.1">
    <property type="nucleotide sequence ID" value="NZ_SOAU01000001.1"/>
</dbReference>
<name>A0A4R7I586_9ACTN</name>
<feature type="transmembrane region" description="Helical" evidence="6">
    <location>
        <begin position="62"/>
        <end position="86"/>
    </location>
</feature>
<feature type="transmembrane region" description="Helical" evidence="6">
    <location>
        <begin position="434"/>
        <end position="458"/>
    </location>
</feature>
<comment type="caution">
    <text evidence="7">The sequence shown here is derived from an EMBL/GenBank/DDBJ whole genome shotgun (WGS) entry which is preliminary data.</text>
</comment>
<dbReference type="PANTHER" id="PTHR30250">
    <property type="entry name" value="PST FAMILY PREDICTED COLANIC ACID TRANSPORTER"/>
    <property type="match status" value="1"/>
</dbReference>
<evidence type="ECO:0000256" key="6">
    <source>
        <dbReference type="SAM" id="Phobius"/>
    </source>
</evidence>
<gene>
    <name evidence="7" type="ORF">BDK89_3446</name>
</gene>
<feature type="transmembrane region" description="Helical" evidence="6">
    <location>
        <begin position="308"/>
        <end position="330"/>
    </location>
</feature>
<feature type="transmembrane region" description="Helical" evidence="6">
    <location>
        <begin position="342"/>
        <end position="364"/>
    </location>
</feature>
<keyword evidence="4 6" id="KW-1133">Transmembrane helix</keyword>
<feature type="transmembrane region" description="Helical" evidence="6">
    <location>
        <begin position="376"/>
        <end position="398"/>
    </location>
</feature>
<feature type="transmembrane region" description="Helical" evidence="6">
    <location>
        <begin position="464"/>
        <end position="483"/>
    </location>
</feature>
<proteinExistence type="predicted"/>
<keyword evidence="5 6" id="KW-0472">Membrane</keyword>
<dbReference type="PANTHER" id="PTHR30250:SF11">
    <property type="entry name" value="O-ANTIGEN TRANSPORTER-RELATED"/>
    <property type="match status" value="1"/>
</dbReference>
<dbReference type="InterPro" id="IPR050833">
    <property type="entry name" value="Poly_Biosynth_Transport"/>
</dbReference>
<dbReference type="GO" id="GO:0005886">
    <property type="term" value="C:plasma membrane"/>
    <property type="evidence" value="ECO:0007669"/>
    <property type="project" value="UniProtKB-SubCell"/>
</dbReference>
<comment type="subcellular location">
    <subcellularLocation>
        <location evidence="1">Cell membrane</location>
        <topology evidence="1">Multi-pass membrane protein</topology>
    </subcellularLocation>
</comment>
<evidence type="ECO:0000256" key="5">
    <source>
        <dbReference type="ARBA" id="ARBA00023136"/>
    </source>
</evidence>
<organism evidence="7 8">
    <name type="scientific">Ilumatobacter fluminis</name>
    <dbReference type="NCBI Taxonomy" id="467091"/>
    <lineage>
        <taxon>Bacteria</taxon>
        <taxon>Bacillati</taxon>
        <taxon>Actinomycetota</taxon>
        <taxon>Acidimicrobiia</taxon>
        <taxon>Acidimicrobiales</taxon>
        <taxon>Ilumatobacteraceae</taxon>
        <taxon>Ilumatobacter</taxon>
    </lineage>
</organism>
<keyword evidence="8" id="KW-1185">Reference proteome</keyword>
<feature type="transmembrane region" description="Helical" evidence="6">
    <location>
        <begin position="98"/>
        <end position="122"/>
    </location>
</feature>
<evidence type="ECO:0000313" key="7">
    <source>
        <dbReference type="EMBL" id="TDT17833.1"/>
    </source>
</evidence>
<keyword evidence="2" id="KW-1003">Cell membrane</keyword>